<dbReference type="CDD" id="cd17346">
    <property type="entry name" value="MFS_DtpA_like"/>
    <property type="match status" value="1"/>
</dbReference>
<dbReference type="HOGENOM" id="CLU_004790_0_2_11"/>
<feature type="transmembrane region" description="Helical" evidence="8">
    <location>
        <begin position="351"/>
        <end position="372"/>
    </location>
</feature>
<evidence type="ECO:0000256" key="4">
    <source>
        <dbReference type="ARBA" id="ARBA00022692"/>
    </source>
</evidence>
<evidence type="ECO:0000256" key="5">
    <source>
        <dbReference type="ARBA" id="ARBA00022989"/>
    </source>
</evidence>
<feature type="transmembrane region" description="Helical" evidence="8">
    <location>
        <begin position="384"/>
        <end position="405"/>
    </location>
</feature>
<evidence type="ECO:0000256" key="2">
    <source>
        <dbReference type="ARBA" id="ARBA00022448"/>
    </source>
</evidence>
<evidence type="ECO:0000256" key="7">
    <source>
        <dbReference type="RuleBase" id="RU003755"/>
    </source>
</evidence>
<feature type="transmembrane region" description="Helical" evidence="8">
    <location>
        <begin position="82"/>
        <end position="105"/>
    </location>
</feature>
<dbReference type="InterPro" id="IPR050171">
    <property type="entry name" value="MFS_Transporters"/>
</dbReference>
<accession>S2X1Y1</accession>
<keyword evidence="10" id="KW-1185">Reference proteome</keyword>
<dbReference type="PANTHER" id="PTHR23517:SF15">
    <property type="entry name" value="PROTON-DEPENDENT OLIGOPEPTIDE FAMILY TRANSPORT PROTEIN"/>
    <property type="match status" value="1"/>
</dbReference>
<feature type="transmembrane region" description="Helical" evidence="8">
    <location>
        <begin position="481"/>
        <end position="502"/>
    </location>
</feature>
<evidence type="ECO:0000256" key="3">
    <source>
        <dbReference type="ARBA" id="ARBA00022475"/>
    </source>
</evidence>
<dbReference type="InterPro" id="IPR005279">
    <property type="entry name" value="Dipep/tripep_permease"/>
</dbReference>
<name>S2X1Y1_9ACTN</name>
<dbReference type="STRING" id="883161.HMPREF9306_00063"/>
<evidence type="ECO:0000256" key="8">
    <source>
        <dbReference type="SAM" id="Phobius"/>
    </source>
</evidence>
<dbReference type="RefSeq" id="WP_016454925.1">
    <property type="nucleotide sequence ID" value="NZ_KE150269.1"/>
</dbReference>
<dbReference type="InterPro" id="IPR000109">
    <property type="entry name" value="POT_fam"/>
</dbReference>
<dbReference type="AlphaFoldDB" id="S2X1Y1"/>
<feature type="transmembrane region" description="Helical" evidence="8">
    <location>
        <begin position="54"/>
        <end position="76"/>
    </location>
</feature>
<evidence type="ECO:0000256" key="6">
    <source>
        <dbReference type="ARBA" id="ARBA00023136"/>
    </source>
</evidence>
<dbReference type="GO" id="GO:0006857">
    <property type="term" value="P:oligopeptide transport"/>
    <property type="evidence" value="ECO:0007669"/>
    <property type="project" value="InterPro"/>
</dbReference>
<keyword evidence="2 7" id="KW-0813">Transport</keyword>
<gene>
    <name evidence="9" type="ORF">HMPREF9306_00063</name>
</gene>
<evidence type="ECO:0000256" key="1">
    <source>
        <dbReference type="ARBA" id="ARBA00004651"/>
    </source>
</evidence>
<dbReference type="GO" id="GO:0005886">
    <property type="term" value="C:plasma membrane"/>
    <property type="evidence" value="ECO:0007669"/>
    <property type="project" value="UniProtKB-SubCell"/>
</dbReference>
<feature type="transmembrane region" description="Helical" evidence="8">
    <location>
        <begin position="306"/>
        <end position="324"/>
    </location>
</feature>
<dbReference type="PATRIC" id="fig|883161.3.peg.62"/>
<evidence type="ECO:0000313" key="9">
    <source>
        <dbReference type="EMBL" id="EPD34029.1"/>
    </source>
</evidence>
<keyword evidence="3" id="KW-1003">Cell membrane</keyword>
<dbReference type="Gene3D" id="1.20.1250.20">
    <property type="entry name" value="MFS general substrate transporter like domains"/>
    <property type="match status" value="1"/>
</dbReference>
<comment type="caution">
    <text evidence="9">The sequence shown here is derived from an EMBL/GenBank/DDBJ whole genome shotgun (WGS) entry which is preliminary data.</text>
</comment>
<comment type="subcellular location">
    <subcellularLocation>
        <location evidence="1">Cell membrane</location>
        <topology evidence="1">Multi-pass membrane protein</topology>
    </subcellularLocation>
    <subcellularLocation>
        <location evidence="7">Membrane</location>
        <topology evidence="7">Multi-pass membrane protein</topology>
    </subcellularLocation>
</comment>
<keyword evidence="5 8" id="KW-1133">Transmembrane helix</keyword>
<feature type="transmembrane region" description="Helical" evidence="8">
    <location>
        <begin position="137"/>
        <end position="155"/>
    </location>
</feature>
<proteinExistence type="inferred from homology"/>
<dbReference type="PANTHER" id="PTHR23517">
    <property type="entry name" value="RESISTANCE PROTEIN MDTM, PUTATIVE-RELATED-RELATED"/>
    <property type="match status" value="1"/>
</dbReference>
<dbReference type="OrthoDB" id="9772725at2"/>
<dbReference type="PROSITE" id="PS01023">
    <property type="entry name" value="PTR2_2"/>
    <property type="match status" value="1"/>
</dbReference>
<dbReference type="InterPro" id="IPR018456">
    <property type="entry name" value="PTR2_symporter_CS"/>
</dbReference>
<dbReference type="Proteomes" id="UP000014417">
    <property type="component" value="Unassembled WGS sequence"/>
</dbReference>
<keyword evidence="6 8" id="KW-0472">Membrane</keyword>
<keyword evidence="4 7" id="KW-0812">Transmembrane</keyword>
<feature type="transmembrane region" description="Helical" evidence="8">
    <location>
        <begin position="272"/>
        <end position="294"/>
    </location>
</feature>
<dbReference type="NCBIfam" id="TIGR00924">
    <property type="entry name" value="yjdL_sub1_fam"/>
    <property type="match status" value="1"/>
</dbReference>
<feature type="transmembrane region" description="Helical" evidence="8">
    <location>
        <begin position="114"/>
        <end position="131"/>
    </location>
</feature>
<dbReference type="EMBL" id="AGZR01000001">
    <property type="protein sequence ID" value="EPD34029.1"/>
    <property type="molecule type" value="Genomic_DNA"/>
</dbReference>
<comment type="similarity">
    <text evidence="7">Belongs to the major facilitator superfamily. Proton-dependent oligopeptide transporter (POT/PTR) (TC 2.A.17) family.</text>
</comment>
<feature type="transmembrane region" description="Helical" evidence="8">
    <location>
        <begin position="201"/>
        <end position="221"/>
    </location>
</feature>
<feature type="transmembrane region" description="Helical" evidence="8">
    <location>
        <begin position="244"/>
        <end position="266"/>
    </location>
</feature>
<feature type="transmembrane region" description="Helical" evidence="8">
    <location>
        <begin position="176"/>
        <end position="195"/>
    </location>
</feature>
<sequence length="514" mass="55323">MNNEINLTGKKAKKFQAKLEKARTLDAKAQSSKGLMGQPKGLYTLFGLELWERFSYLGFQAILALYFAASIAQGGLGYDKDVSSSIVAAFGALLYLLSIAGAWIADRVTGTHRALLWGAIIIAAGHITMGIPAEVTTWIGLGLIIVGTGLLKPNVSTKVGELYAPEDARRDAGFSIYYAGINIGAFLGPLIVGYLGPEVNWHAGFAAAAVGMVLGVIQYIFSEKNLAGREQAVKIRMMFKADKYFWLTIGLVAVVIALAVGFSAMAGNPLGLIINMVTAVTIIAPIAYLTWMFFSPKVTKTEKANLGPYALLLVALVAYNITYFQTGNTLNFIANQHTNNNILGFEFPGTWYIPMIALVEVAAGPLLAALWIKLGKHQPPVSAKVGIGVILGAISFAIIALAGALTDHGHLFAMWWIVVSYIFMGIGDLFVQTSGMSATTKLAPRAFAAQTMAVWFSAMAMTQGLQAQIVKLFDYEHMSNIISYFGWQAVAIGAVGVMLIILTPWMRKRMTVVG</sequence>
<dbReference type="Pfam" id="PF00854">
    <property type="entry name" value="PTR2"/>
    <property type="match status" value="1"/>
</dbReference>
<feature type="transmembrane region" description="Helical" evidence="8">
    <location>
        <begin position="411"/>
        <end position="430"/>
    </location>
</feature>
<dbReference type="GO" id="GO:1904680">
    <property type="term" value="F:peptide transmembrane transporter activity"/>
    <property type="evidence" value="ECO:0007669"/>
    <property type="project" value="InterPro"/>
</dbReference>
<organism evidence="9 10">
    <name type="scientific">Propionimicrobium lymphophilum ACS-093-V-SCH5</name>
    <dbReference type="NCBI Taxonomy" id="883161"/>
    <lineage>
        <taxon>Bacteria</taxon>
        <taxon>Bacillati</taxon>
        <taxon>Actinomycetota</taxon>
        <taxon>Actinomycetes</taxon>
        <taxon>Propionibacteriales</taxon>
        <taxon>Propionibacteriaceae</taxon>
        <taxon>Propionimicrobium</taxon>
    </lineage>
</organism>
<protein>
    <submittedName>
        <fullName evidence="9">Amino acid/peptide transporter (Peptide:H+ symporter)</fullName>
    </submittedName>
</protein>
<evidence type="ECO:0000313" key="10">
    <source>
        <dbReference type="Proteomes" id="UP000014417"/>
    </source>
</evidence>
<dbReference type="InterPro" id="IPR036259">
    <property type="entry name" value="MFS_trans_sf"/>
</dbReference>
<dbReference type="SUPFAM" id="SSF103473">
    <property type="entry name" value="MFS general substrate transporter"/>
    <property type="match status" value="2"/>
</dbReference>
<reference evidence="9 10" key="1">
    <citation type="submission" date="2013-04" db="EMBL/GenBank/DDBJ databases">
        <title>The Genome Sequence of Propionimicrobium lymphophilum ACS-093-V-SCH5.</title>
        <authorList>
            <consortium name="The Broad Institute Genomics Platform"/>
            <person name="Earl A."/>
            <person name="Ward D."/>
            <person name="Feldgarden M."/>
            <person name="Gevers D."/>
            <person name="Saerens B."/>
            <person name="Vaneechoutte M."/>
            <person name="Walker B."/>
            <person name="Young S."/>
            <person name="Zeng Q."/>
            <person name="Gargeya S."/>
            <person name="Fitzgerald M."/>
            <person name="Haas B."/>
            <person name="Abouelleil A."/>
            <person name="Allen A.W."/>
            <person name="Alvarado L."/>
            <person name="Arachchi H.M."/>
            <person name="Berlin A.M."/>
            <person name="Chapman S.B."/>
            <person name="Gainer-Dewar J."/>
            <person name="Goldberg J."/>
            <person name="Griggs A."/>
            <person name="Gujja S."/>
            <person name="Hansen M."/>
            <person name="Howarth C."/>
            <person name="Imamovic A."/>
            <person name="Ireland A."/>
            <person name="Larimer J."/>
            <person name="McCowan C."/>
            <person name="Murphy C."/>
            <person name="Pearson M."/>
            <person name="Poon T.W."/>
            <person name="Priest M."/>
            <person name="Roberts A."/>
            <person name="Saif S."/>
            <person name="Shea T."/>
            <person name="Sisk P."/>
            <person name="Sykes S."/>
            <person name="Wortman J."/>
            <person name="Nusbaum C."/>
            <person name="Birren B."/>
        </authorList>
    </citation>
    <scope>NUCLEOTIDE SEQUENCE [LARGE SCALE GENOMIC DNA]</scope>
    <source>
        <strain evidence="9 10">ACS-093-V-SCH5</strain>
    </source>
</reference>